<evidence type="ECO:0000313" key="1">
    <source>
        <dbReference type="EMBL" id="BAU28767.1"/>
    </source>
</evidence>
<evidence type="ECO:0000313" key="2">
    <source>
        <dbReference type="Proteomes" id="UP000217696"/>
    </source>
</evidence>
<keyword evidence="2" id="KW-1185">Reference proteome</keyword>
<proteinExistence type="predicted"/>
<gene>
    <name evidence="1" type="ORF">CB4_02944</name>
</gene>
<sequence>MSSQEYQVQGENYQVPPISPYATQDEMYRMVMHPMQGVVPMPNFPVQGAMAPMPNYPVMGEMAPMPNAPVMGETMPMPNAPVMGETASMPNAPVMSAMHPMYGGMHHMHHVHYVCKVNPYLFKTLCTLIGHKVVIETVRDKHVGKLIDVKPDHIVLESMHAVFFIRIQEIVSIMPIPHCHHGHHHKKHRDSREVQND</sequence>
<dbReference type="Proteomes" id="UP000217696">
    <property type="component" value="Chromosome"/>
</dbReference>
<reference evidence="1 2" key="1">
    <citation type="submission" date="2015-12" db="EMBL/GenBank/DDBJ databases">
        <title>Genome sequence of Aneurinibacillus soli.</title>
        <authorList>
            <person name="Lee J.S."/>
            <person name="Lee K.C."/>
            <person name="Kim K.K."/>
            <person name="Lee B.W."/>
        </authorList>
    </citation>
    <scope>NUCLEOTIDE SEQUENCE [LARGE SCALE GENOMIC DNA]</scope>
    <source>
        <strain evidence="1 2">CB4</strain>
    </source>
</reference>
<accession>A0A0U5B5S1</accession>
<organism evidence="1 2">
    <name type="scientific">Aneurinibacillus soli</name>
    <dbReference type="NCBI Taxonomy" id="1500254"/>
    <lineage>
        <taxon>Bacteria</taxon>
        <taxon>Bacillati</taxon>
        <taxon>Bacillota</taxon>
        <taxon>Bacilli</taxon>
        <taxon>Bacillales</taxon>
        <taxon>Paenibacillaceae</taxon>
        <taxon>Aneurinibacillus group</taxon>
        <taxon>Aneurinibacillus</taxon>
    </lineage>
</organism>
<dbReference type="AlphaFoldDB" id="A0A0U5B5S1"/>
<dbReference type="EMBL" id="AP017312">
    <property type="protein sequence ID" value="BAU28767.1"/>
    <property type="molecule type" value="Genomic_DNA"/>
</dbReference>
<name>A0A0U5B5S1_9BACL</name>
<dbReference type="Pfam" id="PF10842">
    <property type="entry name" value="DUF2642"/>
    <property type="match status" value="1"/>
</dbReference>
<dbReference type="KEGG" id="asoc:CB4_02944"/>
<dbReference type="RefSeq" id="WP_231956025.1">
    <property type="nucleotide sequence ID" value="NZ_AP017312.1"/>
</dbReference>
<dbReference type="InterPro" id="IPR020139">
    <property type="entry name" value="DUF2642"/>
</dbReference>
<protein>
    <submittedName>
        <fullName evidence="1">Uncharacterized protein</fullName>
    </submittedName>
</protein>